<name>A0A0F9V6U0_9ZZZZ</name>
<dbReference type="AlphaFoldDB" id="A0A0F9V6U0"/>
<dbReference type="EMBL" id="LAZR01000037">
    <property type="protein sequence ID" value="KKO00966.1"/>
    <property type="molecule type" value="Genomic_DNA"/>
</dbReference>
<sequence length="256" mass="27648">MIRSLLRWLLCLVALLVLLLAGPAWMLASGTIATDVHWSSLDRTSAGLAPLPESSSEAVVQVYAANAYNWRGAFGVHPWIAFKPEGEPDYRILQVMSWRRPTIVNVIDMPDRAWFGNAPMLLADYRGDAAAALIPEILAAAERYPSAERYRVWPGPNSNTFIAWVAREVEGFDVALPATAVGKDFLFGSVVAPTPSGTGYQLSLGGVLGLMLAKEEGIELNLLGLSFGVDLMRPALKLPGIGRLGMPARVAGNVDY</sequence>
<comment type="caution">
    <text evidence="1">The sequence shown here is derived from an EMBL/GenBank/DDBJ whole genome shotgun (WGS) entry which is preliminary data.</text>
</comment>
<gene>
    <name evidence="1" type="ORF">LCGC14_0119460</name>
</gene>
<accession>A0A0F9V6U0</accession>
<proteinExistence type="predicted"/>
<evidence type="ECO:0000313" key="1">
    <source>
        <dbReference type="EMBL" id="KKO00966.1"/>
    </source>
</evidence>
<organism evidence="1">
    <name type="scientific">marine sediment metagenome</name>
    <dbReference type="NCBI Taxonomy" id="412755"/>
    <lineage>
        <taxon>unclassified sequences</taxon>
        <taxon>metagenomes</taxon>
        <taxon>ecological metagenomes</taxon>
    </lineage>
</organism>
<reference evidence="1" key="1">
    <citation type="journal article" date="2015" name="Nature">
        <title>Complex archaea that bridge the gap between prokaryotes and eukaryotes.</title>
        <authorList>
            <person name="Spang A."/>
            <person name="Saw J.H."/>
            <person name="Jorgensen S.L."/>
            <person name="Zaremba-Niedzwiedzka K."/>
            <person name="Martijn J."/>
            <person name="Lind A.E."/>
            <person name="van Eijk R."/>
            <person name="Schleper C."/>
            <person name="Guy L."/>
            <person name="Ettema T.J."/>
        </authorList>
    </citation>
    <scope>NUCLEOTIDE SEQUENCE</scope>
</reference>
<protein>
    <recommendedName>
        <fullName evidence="2">DUF3750 domain-containing protein</fullName>
    </recommendedName>
</protein>
<dbReference type="InterPro" id="IPR022224">
    <property type="entry name" value="DUF3750"/>
</dbReference>
<dbReference type="Pfam" id="PF12570">
    <property type="entry name" value="DUF3750"/>
    <property type="match status" value="1"/>
</dbReference>
<evidence type="ECO:0008006" key="2">
    <source>
        <dbReference type="Google" id="ProtNLM"/>
    </source>
</evidence>